<evidence type="ECO:0000256" key="3">
    <source>
        <dbReference type="ARBA" id="ARBA00022989"/>
    </source>
</evidence>
<dbReference type="InterPro" id="IPR045863">
    <property type="entry name" value="CorA_TM1_TM2"/>
</dbReference>
<keyword evidence="4 5" id="KW-0472">Membrane</keyword>
<evidence type="ECO:0000256" key="1">
    <source>
        <dbReference type="ARBA" id="ARBA00004141"/>
    </source>
</evidence>
<dbReference type="OrthoDB" id="3231000at2759"/>
<evidence type="ECO:0000313" key="6">
    <source>
        <dbReference type="EMBL" id="KAF1963570.1"/>
    </source>
</evidence>
<feature type="transmembrane region" description="Helical" evidence="5">
    <location>
        <begin position="52"/>
        <end position="70"/>
    </location>
</feature>
<evidence type="ECO:0000313" key="7">
    <source>
        <dbReference type="Proteomes" id="UP000800035"/>
    </source>
</evidence>
<dbReference type="GO" id="GO:0016020">
    <property type="term" value="C:membrane"/>
    <property type="evidence" value="ECO:0007669"/>
    <property type="project" value="UniProtKB-SubCell"/>
</dbReference>
<sequence>MSLLESRRGIAQAEGVTRLTELAFIFIPLSFVASTFSMQIHELEPRVPLADFIIVSVVTTLVIYSVRVLVSTGPFKRAKRAVMAKARKYNGLSPNDPVPFSKFVMWLARELAYGDDGRTWQFWLIVSAVALSVVPTVFLWTRQALDVSFRAVGTLILVPMGFTFTWLFVSNLDMSETAPWWGFWAIQNRAARWIGRERERRRRGPRQGDSSEV</sequence>
<dbReference type="AlphaFoldDB" id="A0A6A5UGW3"/>
<evidence type="ECO:0000256" key="4">
    <source>
        <dbReference type="ARBA" id="ARBA00023136"/>
    </source>
</evidence>
<evidence type="ECO:0000256" key="5">
    <source>
        <dbReference type="SAM" id="Phobius"/>
    </source>
</evidence>
<feature type="transmembrane region" description="Helical" evidence="5">
    <location>
        <begin position="122"/>
        <end position="141"/>
    </location>
</feature>
<protein>
    <submittedName>
        <fullName evidence="6">Uncharacterized protein</fullName>
    </submittedName>
</protein>
<dbReference type="EMBL" id="ML976977">
    <property type="protein sequence ID" value="KAF1963570.1"/>
    <property type="molecule type" value="Genomic_DNA"/>
</dbReference>
<keyword evidence="3 5" id="KW-1133">Transmembrane helix</keyword>
<keyword evidence="7" id="KW-1185">Reference proteome</keyword>
<dbReference type="SUPFAM" id="SSF144083">
    <property type="entry name" value="Magnesium transport protein CorA, transmembrane region"/>
    <property type="match status" value="1"/>
</dbReference>
<reference evidence="6" key="1">
    <citation type="journal article" date="2020" name="Stud. Mycol.">
        <title>101 Dothideomycetes genomes: a test case for predicting lifestyles and emergence of pathogens.</title>
        <authorList>
            <person name="Haridas S."/>
            <person name="Albert R."/>
            <person name="Binder M."/>
            <person name="Bloem J."/>
            <person name="Labutti K."/>
            <person name="Salamov A."/>
            <person name="Andreopoulos B."/>
            <person name="Baker S."/>
            <person name="Barry K."/>
            <person name="Bills G."/>
            <person name="Bluhm B."/>
            <person name="Cannon C."/>
            <person name="Castanera R."/>
            <person name="Culley D."/>
            <person name="Daum C."/>
            <person name="Ezra D."/>
            <person name="Gonzalez J."/>
            <person name="Henrissat B."/>
            <person name="Kuo A."/>
            <person name="Liang C."/>
            <person name="Lipzen A."/>
            <person name="Lutzoni F."/>
            <person name="Magnuson J."/>
            <person name="Mondo S."/>
            <person name="Nolan M."/>
            <person name="Ohm R."/>
            <person name="Pangilinan J."/>
            <person name="Park H.-J."/>
            <person name="Ramirez L."/>
            <person name="Alfaro M."/>
            <person name="Sun H."/>
            <person name="Tritt A."/>
            <person name="Yoshinaga Y."/>
            <person name="Zwiers L.-H."/>
            <person name="Turgeon B."/>
            <person name="Goodwin S."/>
            <person name="Spatafora J."/>
            <person name="Crous P."/>
            <person name="Grigoriev I."/>
        </authorList>
    </citation>
    <scope>NUCLEOTIDE SEQUENCE</scope>
    <source>
        <strain evidence="6">CBS 675.92</strain>
    </source>
</reference>
<gene>
    <name evidence="6" type="ORF">CC80DRAFT_9077</name>
</gene>
<evidence type="ECO:0000256" key="2">
    <source>
        <dbReference type="ARBA" id="ARBA00022692"/>
    </source>
</evidence>
<keyword evidence="2 5" id="KW-0812">Transmembrane</keyword>
<proteinExistence type="predicted"/>
<feature type="transmembrane region" description="Helical" evidence="5">
    <location>
        <begin position="147"/>
        <end position="169"/>
    </location>
</feature>
<comment type="subcellular location">
    <subcellularLocation>
        <location evidence="1">Membrane</location>
        <topology evidence="1">Multi-pass membrane protein</topology>
    </subcellularLocation>
</comment>
<feature type="transmembrane region" description="Helical" evidence="5">
    <location>
        <begin position="21"/>
        <end position="40"/>
    </location>
</feature>
<dbReference type="Gene3D" id="1.20.58.340">
    <property type="entry name" value="Magnesium transport protein CorA, transmembrane region"/>
    <property type="match status" value="1"/>
</dbReference>
<accession>A0A6A5UGW3</accession>
<name>A0A6A5UGW3_9PLEO</name>
<dbReference type="Proteomes" id="UP000800035">
    <property type="component" value="Unassembled WGS sequence"/>
</dbReference>
<organism evidence="6 7">
    <name type="scientific">Byssothecium circinans</name>
    <dbReference type="NCBI Taxonomy" id="147558"/>
    <lineage>
        <taxon>Eukaryota</taxon>
        <taxon>Fungi</taxon>
        <taxon>Dikarya</taxon>
        <taxon>Ascomycota</taxon>
        <taxon>Pezizomycotina</taxon>
        <taxon>Dothideomycetes</taxon>
        <taxon>Pleosporomycetidae</taxon>
        <taxon>Pleosporales</taxon>
        <taxon>Massarineae</taxon>
        <taxon>Massarinaceae</taxon>
        <taxon>Byssothecium</taxon>
    </lineage>
</organism>